<dbReference type="OrthoDB" id="5132116at2759"/>
<dbReference type="SUPFAM" id="SSF53067">
    <property type="entry name" value="Actin-like ATPase domain"/>
    <property type="match status" value="2"/>
</dbReference>
<dbReference type="EMBL" id="CH476615">
    <property type="protein sequence ID" value="EEP76075.1"/>
    <property type="molecule type" value="Genomic_DNA"/>
</dbReference>
<organism evidence="1 2">
    <name type="scientific">Uncinocarpus reesii (strain UAMH 1704)</name>
    <dbReference type="NCBI Taxonomy" id="336963"/>
    <lineage>
        <taxon>Eukaryota</taxon>
        <taxon>Fungi</taxon>
        <taxon>Dikarya</taxon>
        <taxon>Ascomycota</taxon>
        <taxon>Pezizomycotina</taxon>
        <taxon>Eurotiomycetes</taxon>
        <taxon>Eurotiomycetidae</taxon>
        <taxon>Onygenales</taxon>
        <taxon>Onygenaceae</taxon>
        <taxon>Uncinocarpus</taxon>
    </lineage>
</organism>
<sequence length="247" mass="27440">MGKDGVVEDWDMAEKLWEYSFASRLTHTKPGNPMLNGLNDPSADLSTEMEIVESEEKPLSDTPLLMTESGWNPTKAREKTIEIAMESWGTPAYYLSRTGPMAAFAAGKASALVIDVGASMVSVTPVHDGLILKRGVQHSHLAGDYISSQIRGLFKQNTPQPITVTPHYLISSKTAVDAGQPAQATYRNIPSDQAPDASFRHLLEKPHHFRIQRMRRASLARSPRFIQCQPSRRAQRGYCKKQPRPTL</sequence>
<keyword evidence="2" id="KW-1185">Reference proteome</keyword>
<dbReference type="PANTHER" id="PTHR11937">
    <property type="entry name" value="ACTIN"/>
    <property type="match status" value="1"/>
</dbReference>
<dbReference type="RefSeq" id="XP_002541408.1">
    <property type="nucleotide sequence ID" value="XM_002541362.1"/>
</dbReference>
<dbReference type="STRING" id="336963.C4JF22"/>
<dbReference type="InterPro" id="IPR043129">
    <property type="entry name" value="ATPase_NBD"/>
</dbReference>
<dbReference type="AlphaFoldDB" id="C4JF22"/>
<dbReference type="HOGENOM" id="CLU_1125234_0_0_1"/>
<name>C4JF22_UNCRE</name>
<protein>
    <recommendedName>
        <fullName evidence="3">Actin</fullName>
    </recommendedName>
</protein>
<dbReference type="VEuPathDB" id="FungiDB:UREG_00923"/>
<dbReference type="InterPro" id="IPR004000">
    <property type="entry name" value="Actin"/>
</dbReference>
<evidence type="ECO:0000313" key="2">
    <source>
        <dbReference type="Proteomes" id="UP000002058"/>
    </source>
</evidence>
<dbReference type="Pfam" id="PF00022">
    <property type="entry name" value="Actin"/>
    <property type="match status" value="1"/>
</dbReference>
<evidence type="ECO:0000313" key="1">
    <source>
        <dbReference type="EMBL" id="EEP76075.1"/>
    </source>
</evidence>
<dbReference type="Gene3D" id="3.30.420.40">
    <property type="match status" value="2"/>
</dbReference>
<dbReference type="GeneID" id="8437721"/>
<reference evidence="2" key="1">
    <citation type="journal article" date="2009" name="Genome Res.">
        <title>Comparative genomic analyses of the human fungal pathogens Coccidioides and their relatives.</title>
        <authorList>
            <person name="Sharpton T.J."/>
            <person name="Stajich J.E."/>
            <person name="Rounsley S.D."/>
            <person name="Gardner M.J."/>
            <person name="Wortman J.R."/>
            <person name="Jordar V.S."/>
            <person name="Maiti R."/>
            <person name="Kodira C.D."/>
            <person name="Neafsey D.E."/>
            <person name="Zeng Q."/>
            <person name="Hung C.-Y."/>
            <person name="McMahan C."/>
            <person name="Muszewska A."/>
            <person name="Grynberg M."/>
            <person name="Mandel M.A."/>
            <person name="Kellner E.M."/>
            <person name="Barker B.M."/>
            <person name="Galgiani J.N."/>
            <person name="Orbach M.J."/>
            <person name="Kirkland T.N."/>
            <person name="Cole G.T."/>
            <person name="Henn M.R."/>
            <person name="Birren B.W."/>
            <person name="Taylor J.W."/>
        </authorList>
    </citation>
    <scope>NUCLEOTIDE SEQUENCE [LARGE SCALE GENOMIC DNA]</scope>
    <source>
        <strain evidence="2">UAMH 1704</strain>
    </source>
</reference>
<dbReference type="Proteomes" id="UP000002058">
    <property type="component" value="Unassembled WGS sequence"/>
</dbReference>
<evidence type="ECO:0008006" key="3">
    <source>
        <dbReference type="Google" id="ProtNLM"/>
    </source>
</evidence>
<dbReference type="InParanoid" id="C4JF22"/>
<accession>C4JF22</accession>
<dbReference type="eggNOG" id="KOG0679">
    <property type="taxonomic scope" value="Eukaryota"/>
</dbReference>
<dbReference type="KEGG" id="ure:UREG_00923"/>
<proteinExistence type="predicted"/>
<gene>
    <name evidence="1" type="ORF">UREG_00923</name>
</gene>